<dbReference type="STRING" id="59374.FSU_3286"/>
<protein>
    <submittedName>
        <fullName evidence="2">Uncharacterized protein</fullName>
    </submittedName>
</protein>
<evidence type="ECO:0000313" key="3">
    <source>
        <dbReference type="Proteomes" id="UP000000517"/>
    </source>
</evidence>
<dbReference type="eggNOG" id="ENOG502ZNMH">
    <property type="taxonomic scope" value="Bacteria"/>
</dbReference>
<evidence type="ECO:0000256" key="1">
    <source>
        <dbReference type="SAM" id="Phobius"/>
    </source>
</evidence>
<accession>D9S946</accession>
<keyword evidence="1" id="KW-0472">Membrane</keyword>
<organism evidence="2 3">
    <name type="scientific">Fibrobacter succinogenes (strain ATCC 19169 / S85)</name>
    <dbReference type="NCBI Taxonomy" id="59374"/>
    <lineage>
        <taxon>Bacteria</taxon>
        <taxon>Pseudomonadati</taxon>
        <taxon>Fibrobacterota</taxon>
        <taxon>Fibrobacteria</taxon>
        <taxon>Fibrobacterales</taxon>
        <taxon>Fibrobacteraceae</taxon>
        <taxon>Fibrobacter</taxon>
    </lineage>
</organism>
<gene>
    <name evidence="2" type="ordered locus">FSU_3286</name>
</gene>
<feature type="transmembrane region" description="Helical" evidence="1">
    <location>
        <begin position="22"/>
        <end position="46"/>
    </location>
</feature>
<dbReference type="KEGG" id="fsc:FSU_3286"/>
<reference evidence="3" key="1">
    <citation type="submission" date="2010-08" db="EMBL/GenBank/DDBJ databases">
        <title>Complete sequence of Fibrobacter succinogenes subsp. succinogenes S85.</title>
        <authorList>
            <person name="Durkin A.S."/>
            <person name="Nelson K.E."/>
            <person name="Morrison M."/>
            <person name="Forsberg C.W."/>
            <person name="Wilson D.B."/>
            <person name="Russell J.B."/>
            <person name="Cann I.K.O."/>
            <person name="Mackie R.I."/>
            <person name="White B.A."/>
        </authorList>
    </citation>
    <scope>NUCLEOTIDE SEQUENCE [LARGE SCALE GENOMIC DNA]</scope>
    <source>
        <strain evidence="3">ATCC 19169 / S85</strain>
    </source>
</reference>
<keyword evidence="1" id="KW-1133">Transmembrane helix</keyword>
<dbReference type="EMBL" id="CP002158">
    <property type="protein sequence ID" value="ADL24580.1"/>
    <property type="molecule type" value="Genomic_DNA"/>
</dbReference>
<sequence>MILGNCLPGTIFLLTKWASRVFFYYFNLMLKKIILSLFLAAAFVFAADPITIEGRLTEIPGKMPSNDLYSYVYVFKYKVQKVVSGKLDAKEVLVGVYNPLIARGKVKDKMADKSKGNVGEFKAKSKYTLKLIPLEGNWDGAVEDEYFDDESPRYLAIEVNE</sequence>
<dbReference type="HOGENOM" id="CLU_1641234_0_0_0"/>
<dbReference type="AlphaFoldDB" id="D9S946"/>
<name>D9S946_FIBSS</name>
<proteinExistence type="predicted"/>
<dbReference type="PATRIC" id="fig|59374.8.peg.3142"/>
<keyword evidence="1" id="KW-0812">Transmembrane</keyword>
<dbReference type="Proteomes" id="UP000000517">
    <property type="component" value="Chromosome"/>
</dbReference>
<evidence type="ECO:0000313" key="2">
    <source>
        <dbReference type="EMBL" id="ADL24580.1"/>
    </source>
</evidence>